<evidence type="ECO:0000256" key="1">
    <source>
        <dbReference type="ARBA" id="ARBA00022801"/>
    </source>
</evidence>
<dbReference type="PANTHER" id="PTHR45892">
    <property type="entry name" value="AMINOACYLASE-1"/>
    <property type="match status" value="1"/>
</dbReference>
<comment type="caution">
    <text evidence="2">The sequence shown here is derived from an EMBL/GenBank/DDBJ whole genome shotgun (WGS) entry which is preliminary data.</text>
</comment>
<sequence length="192" mass="22171">MTSAAVENIAVTRFREYLRINTSHPNPDYAKASEFYKKYADELGLTYWQVELPQNRVVDLITWEGLEPTLPSIMLYSHTDVVPSFPEHWKYDPFSAHKEENGDIFARGAQDMKCVGIGYLEAIRKLKTAGKRFKRTFHVTFCPDEEIGGLTGMIEFVKTKEFEKLNIGFALDEGIANPGEEFRLFYSERNVW</sequence>
<gene>
    <name evidence="2" type="ORF">CUNI_LOCUS8005</name>
</gene>
<dbReference type="Gene3D" id="3.40.630.10">
    <property type="entry name" value="Zn peptidases"/>
    <property type="match status" value="1"/>
</dbReference>
<keyword evidence="1" id="KW-0378">Hydrolase</keyword>
<accession>A0A8S3YZ40</accession>
<dbReference type="InterPro" id="IPR052083">
    <property type="entry name" value="Aminoacylase-1_M20A"/>
</dbReference>
<protein>
    <recommendedName>
        <fullName evidence="4">Aminoacylase-1</fullName>
    </recommendedName>
</protein>
<dbReference type="FunFam" id="3.40.630.10:FF:000019">
    <property type="entry name" value="Aminoacylase 1"/>
    <property type="match status" value="1"/>
</dbReference>
<dbReference type="OrthoDB" id="6126606at2759"/>
<dbReference type="EMBL" id="CAJHNH020001290">
    <property type="protein sequence ID" value="CAG5122447.1"/>
    <property type="molecule type" value="Genomic_DNA"/>
</dbReference>
<evidence type="ECO:0000313" key="2">
    <source>
        <dbReference type="EMBL" id="CAG5122447.1"/>
    </source>
</evidence>
<dbReference type="InterPro" id="IPR001261">
    <property type="entry name" value="ArgE/DapE_CS"/>
</dbReference>
<proteinExistence type="predicted"/>
<name>A0A8S3YZ40_9EUPU</name>
<evidence type="ECO:0000313" key="3">
    <source>
        <dbReference type="Proteomes" id="UP000678393"/>
    </source>
</evidence>
<dbReference type="Pfam" id="PF01546">
    <property type="entry name" value="Peptidase_M20"/>
    <property type="match status" value="1"/>
</dbReference>
<dbReference type="Proteomes" id="UP000678393">
    <property type="component" value="Unassembled WGS sequence"/>
</dbReference>
<evidence type="ECO:0008006" key="4">
    <source>
        <dbReference type="Google" id="ProtNLM"/>
    </source>
</evidence>
<dbReference type="PROSITE" id="PS00758">
    <property type="entry name" value="ARGE_DAPE_CPG2_1"/>
    <property type="match status" value="1"/>
</dbReference>
<dbReference type="AlphaFoldDB" id="A0A8S3YZ40"/>
<dbReference type="PANTHER" id="PTHR45892:SF1">
    <property type="entry name" value="AMINOACYLASE-1"/>
    <property type="match status" value="1"/>
</dbReference>
<dbReference type="InterPro" id="IPR002933">
    <property type="entry name" value="Peptidase_M20"/>
</dbReference>
<dbReference type="SUPFAM" id="SSF53187">
    <property type="entry name" value="Zn-dependent exopeptidases"/>
    <property type="match status" value="1"/>
</dbReference>
<organism evidence="2 3">
    <name type="scientific">Candidula unifasciata</name>
    <dbReference type="NCBI Taxonomy" id="100452"/>
    <lineage>
        <taxon>Eukaryota</taxon>
        <taxon>Metazoa</taxon>
        <taxon>Spiralia</taxon>
        <taxon>Lophotrochozoa</taxon>
        <taxon>Mollusca</taxon>
        <taxon>Gastropoda</taxon>
        <taxon>Heterobranchia</taxon>
        <taxon>Euthyneura</taxon>
        <taxon>Panpulmonata</taxon>
        <taxon>Eupulmonata</taxon>
        <taxon>Stylommatophora</taxon>
        <taxon>Helicina</taxon>
        <taxon>Helicoidea</taxon>
        <taxon>Geomitridae</taxon>
        <taxon>Candidula</taxon>
    </lineage>
</organism>
<dbReference type="GO" id="GO:0004046">
    <property type="term" value="F:aminoacylase activity"/>
    <property type="evidence" value="ECO:0007669"/>
    <property type="project" value="TreeGrafter"/>
</dbReference>
<reference evidence="2" key="1">
    <citation type="submission" date="2021-04" db="EMBL/GenBank/DDBJ databases">
        <authorList>
            <consortium name="Molecular Ecology Group"/>
        </authorList>
    </citation>
    <scope>NUCLEOTIDE SEQUENCE</scope>
</reference>
<feature type="non-terminal residue" evidence="2">
    <location>
        <position position="192"/>
    </location>
</feature>
<keyword evidence="3" id="KW-1185">Reference proteome</keyword>